<gene>
    <name evidence="3" type="ORF">SAMN02982927_00858</name>
</gene>
<keyword evidence="3" id="KW-0808">Transferase</keyword>
<dbReference type="Pfam" id="PF06580">
    <property type="entry name" value="His_kinase"/>
    <property type="match status" value="1"/>
</dbReference>
<reference evidence="4" key="1">
    <citation type="submission" date="2016-10" db="EMBL/GenBank/DDBJ databases">
        <authorList>
            <person name="Varghese N."/>
            <person name="Submissions S."/>
        </authorList>
    </citation>
    <scope>NUCLEOTIDE SEQUENCE [LARGE SCALE GENOMIC DNA]</scope>
    <source>
        <strain evidence="4">ATCC 700379</strain>
    </source>
</reference>
<keyword evidence="3" id="KW-0418">Kinase</keyword>
<dbReference type="PANTHER" id="PTHR34220">
    <property type="entry name" value="SENSOR HISTIDINE KINASE YPDA"/>
    <property type="match status" value="1"/>
</dbReference>
<protein>
    <submittedName>
        <fullName evidence="3">Histidine kinase</fullName>
    </submittedName>
</protein>
<evidence type="ECO:0000313" key="4">
    <source>
        <dbReference type="Proteomes" id="UP000198752"/>
    </source>
</evidence>
<proteinExistence type="predicted"/>
<dbReference type="PANTHER" id="PTHR34220:SF7">
    <property type="entry name" value="SENSOR HISTIDINE KINASE YPDA"/>
    <property type="match status" value="1"/>
</dbReference>
<dbReference type="AlphaFoldDB" id="A0A1I2PKB9"/>
<organism evidence="3 4">
    <name type="scientific">Sporolactobacillus nakayamae</name>
    <dbReference type="NCBI Taxonomy" id="269670"/>
    <lineage>
        <taxon>Bacteria</taxon>
        <taxon>Bacillati</taxon>
        <taxon>Bacillota</taxon>
        <taxon>Bacilli</taxon>
        <taxon>Bacillales</taxon>
        <taxon>Sporolactobacillaceae</taxon>
        <taxon>Sporolactobacillus</taxon>
    </lineage>
</organism>
<keyword evidence="1" id="KW-0812">Transmembrane</keyword>
<keyword evidence="1" id="KW-0472">Membrane</keyword>
<dbReference type="Proteomes" id="UP000198752">
    <property type="component" value="Unassembled WGS sequence"/>
</dbReference>
<feature type="domain" description="Signal transduction histidine kinase internal region" evidence="2">
    <location>
        <begin position="60"/>
        <end position="135"/>
    </location>
</feature>
<dbReference type="GO" id="GO:0000155">
    <property type="term" value="F:phosphorelay sensor kinase activity"/>
    <property type="evidence" value="ECO:0007669"/>
    <property type="project" value="InterPro"/>
</dbReference>
<sequence>MSHLYLIVFEGVVFLCVLTSALTFFFLALLPFMEKEVDMLELENTQIHLLNRLNESERLQLSRQIQPHFMFNTFNVFLSLARLNRQKELIKGLENFSSYLRYKYTDKKALIPLSIELEQTEKYIGIQKIRFGKRLFVQFNVDHSILGAAIPPYTVQILVENAFKHALDEKKGEKKLSINISRTGNWIELIVKDNGQKPLAKSISSGIGLQNIRKRLSLLFDLYTDATVRRTAQNETEAVIIWPYTIFAE</sequence>
<dbReference type="GO" id="GO:0016020">
    <property type="term" value="C:membrane"/>
    <property type="evidence" value="ECO:0007669"/>
    <property type="project" value="InterPro"/>
</dbReference>
<dbReference type="EMBL" id="FOOY01000005">
    <property type="protein sequence ID" value="SFG16504.1"/>
    <property type="molecule type" value="Genomic_DNA"/>
</dbReference>
<dbReference type="InterPro" id="IPR036890">
    <property type="entry name" value="HATPase_C_sf"/>
</dbReference>
<evidence type="ECO:0000313" key="3">
    <source>
        <dbReference type="EMBL" id="SFG16504.1"/>
    </source>
</evidence>
<dbReference type="Gene3D" id="3.30.565.10">
    <property type="entry name" value="Histidine kinase-like ATPase, C-terminal domain"/>
    <property type="match status" value="1"/>
</dbReference>
<keyword evidence="4" id="KW-1185">Reference proteome</keyword>
<name>A0A1I2PKB9_9BACL</name>
<feature type="transmembrane region" description="Helical" evidence="1">
    <location>
        <begin position="6"/>
        <end position="30"/>
    </location>
</feature>
<dbReference type="InterPro" id="IPR050640">
    <property type="entry name" value="Bact_2-comp_sensor_kinase"/>
</dbReference>
<dbReference type="STRING" id="269670.SAMN02982927_00858"/>
<evidence type="ECO:0000256" key="1">
    <source>
        <dbReference type="SAM" id="Phobius"/>
    </source>
</evidence>
<evidence type="ECO:0000259" key="2">
    <source>
        <dbReference type="Pfam" id="PF06580"/>
    </source>
</evidence>
<dbReference type="OrthoDB" id="9776552at2"/>
<keyword evidence="1" id="KW-1133">Transmembrane helix</keyword>
<dbReference type="SUPFAM" id="SSF55874">
    <property type="entry name" value="ATPase domain of HSP90 chaperone/DNA topoisomerase II/histidine kinase"/>
    <property type="match status" value="1"/>
</dbReference>
<accession>A0A1I2PKB9</accession>
<dbReference type="InterPro" id="IPR010559">
    <property type="entry name" value="Sig_transdc_His_kin_internal"/>
</dbReference>